<dbReference type="Pfam" id="PF14659">
    <property type="entry name" value="Phage_int_SAM_3"/>
    <property type="match status" value="1"/>
</dbReference>
<organism evidence="8 9">
    <name type="scientific">Paenisporosarcina cavernae</name>
    <dbReference type="NCBI Taxonomy" id="2320858"/>
    <lineage>
        <taxon>Bacteria</taxon>
        <taxon>Bacillati</taxon>
        <taxon>Bacillota</taxon>
        <taxon>Bacilli</taxon>
        <taxon>Bacillales</taxon>
        <taxon>Caryophanaceae</taxon>
        <taxon>Paenisporosarcina</taxon>
    </lineage>
</organism>
<proteinExistence type="inferred from homology"/>
<name>A0A385YUT4_9BACL</name>
<dbReference type="EMBL" id="CP032418">
    <property type="protein sequence ID" value="AYC30040.1"/>
    <property type="molecule type" value="Genomic_DNA"/>
</dbReference>
<evidence type="ECO:0000256" key="3">
    <source>
        <dbReference type="ARBA" id="ARBA00023125"/>
    </source>
</evidence>
<dbReference type="InterPro" id="IPR011010">
    <property type="entry name" value="DNA_brk_join_enz"/>
</dbReference>
<sequence length="363" mass="42854">MPVYKDEERKTWYFKTRYKDVFGANKQKLQRGFKSKRDAKLAEAEFLTSIENVMSSNSTVTEIFTHNIEYKVYSPKTVSRRKNEYIKHIHPFFGHMKIKDITSNQVIEFQKYLQQNLASAETARTIYSNFKVIINHAIKFFGLRVDPTLKVPPMPRKKTSHNYLRREHFDELVEQLDMNHYKEMTILMFYTGIRVGEALALKWSDVDLFKSELNINKSLDISKRVPGPTKTKSSTAIIPLHNSVLRMLIKLKGICEKKHFGFNEDYYIFGGPSPYHYSHFHKKFKQVFTGIRIHDLRHSYAAHLINNGIDVYLVQQLMRHATISETADTYGHLYTERKHEAMKAFDDTKNEKMVSKRYHRRLK</sequence>
<evidence type="ECO:0000256" key="5">
    <source>
        <dbReference type="PROSITE-ProRule" id="PRU01248"/>
    </source>
</evidence>
<dbReference type="Proteomes" id="UP000265725">
    <property type="component" value="Chromosome"/>
</dbReference>
<evidence type="ECO:0000259" key="7">
    <source>
        <dbReference type="PROSITE" id="PS51900"/>
    </source>
</evidence>
<dbReference type="InterPro" id="IPR028259">
    <property type="entry name" value="AP2-like_int_N"/>
</dbReference>
<keyword evidence="3 5" id="KW-0238">DNA-binding</keyword>
<evidence type="ECO:0000259" key="6">
    <source>
        <dbReference type="PROSITE" id="PS51898"/>
    </source>
</evidence>
<evidence type="ECO:0000256" key="2">
    <source>
        <dbReference type="ARBA" id="ARBA00022908"/>
    </source>
</evidence>
<evidence type="ECO:0000313" key="8">
    <source>
        <dbReference type="EMBL" id="AYC30040.1"/>
    </source>
</evidence>
<keyword evidence="4" id="KW-0233">DNA recombination</keyword>
<dbReference type="InterPro" id="IPR013762">
    <property type="entry name" value="Integrase-like_cat_sf"/>
</dbReference>
<dbReference type="PANTHER" id="PTHR30349">
    <property type="entry name" value="PHAGE INTEGRASE-RELATED"/>
    <property type="match status" value="1"/>
</dbReference>
<dbReference type="SUPFAM" id="SSF56349">
    <property type="entry name" value="DNA breaking-rejoining enzymes"/>
    <property type="match status" value="1"/>
</dbReference>
<feature type="domain" description="Tyr recombinase" evidence="6">
    <location>
        <begin position="159"/>
        <end position="343"/>
    </location>
</feature>
<keyword evidence="9" id="KW-1185">Reference proteome</keyword>
<dbReference type="GO" id="GO:0015074">
    <property type="term" value="P:DNA integration"/>
    <property type="evidence" value="ECO:0007669"/>
    <property type="project" value="UniProtKB-KW"/>
</dbReference>
<dbReference type="Pfam" id="PF00589">
    <property type="entry name" value="Phage_integrase"/>
    <property type="match status" value="1"/>
</dbReference>
<comment type="similarity">
    <text evidence="1">Belongs to the 'phage' integrase family.</text>
</comment>
<dbReference type="InterPro" id="IPR004107">
    <property type="entry name" value="Integrase_SAM-like_N"/>
</dbReference>
<protein>
    <submittedName>
        <fullName evidence="8">Site-specific integrase</fullName>
    </submittedName>
</protein>
<reference evidence="9" key="1">
    <citation type="submission" date="2018-09" db="EMBL/GenBank/DDBJ databases">
        <authorList>
            <person name="Zhu H."/>
        </authorList>
    </citation>
    <scope>NUCLEOTIDE SEQUENCE [LARGE SCALE GENOMIC DNA]</scope>
    <source>
        <strain evidence="9">K2R23-3</strain>
    </source>
</reference>
<dbReference type="Gene3D" id="1.10.150.130">
    <property type="match status" value="1"/>
</dbReference>
<dbReference type="PROSITE" id="PS51898">
    <property type="entry name" value="TYR_RECOMBINASE"/>
    <property type="match status" value="1"/>
</dbReference>
<dbReference type="OrthoDB" id="9803188at2"/>
<dbReference type="RefSeq" id="WP_119883757.1">
    <property type="nucleotide sequence ID" value="NZ_CP032418.1"/>
</dbReference>
<dbReference type="InterPro" id="IPR010998">
    <property type="entry name" value="Integrase_recombinase_N"/>
</dbReference>
<dbReference type="KEGG" id="paek:D3873_09200"/>
<feature type="domain" description="Core-binding (CB)" evidence="7">
    <location>
        <begin position="58"/>
        <end position="138"/>
    </location>
</feature>
<dbReference type="InterPro" id="IPR050090">
    <property type="entry name" value="Tyrosine_recombinase_XerCD"/>
</dbReference>
<dbReference type="InterPro" id="IPR044068">
    <property type="entry name" value="CB"/>
</dbReference>
<evidence type="ECO:0000256" key="1">
    <source>
        <dbReference type="ARBA" id="ARBA00008857"/>
    </source>
</evidence>
<dbReference type="Pfam" id="PF14657">
    <property type="entry name" value="Arm-DNA-bind_4"/>
    <property type="match status" value="1"/>
</dbReference>
<gene>
    <name evidence="8" type="ORF">D3873_09200</name>
</gene>
<dbReference type="PANTHER" id="PTHR30349:SF64">
    <property type="entry name" value="PROPHAGE INTEGRASE INTD-RELATED"/>
    <property type="match status" value="1"/>
</dbReference>
<dbReference type="CDD" id="cd01189">
    <property type="entry name" value="INT_ICEBs1_C_like"/>
    <property type="match status" value="1"/>
</dbReference>
<evidence type="ECO:0000256" key="4">
    <source>
        <dbReference type="ARBA" id="ARBA00023172"/>
    </source>
</evidence>
<accession>A0A385YUT4</accession>
<dbReference type="GO" id="GO:0003677">
    <property type="term" value="F:DNA binding"/>
    <property type="evidence" value="ECO:0007669"/>
    <property type="project" value="UniProtKB-UniRule"/>
</dbReference>
<dbReference type="Gene3D" id="1.10.443.10">
    <property type="entry name" value="Intergrase catalytic core"/>
    <property type="match status" value="1"/>
</dbReference>
<dbReference type="PROSITE" id="PS51900">
    <property type="entry name" value="CB"/>
    <property type="match status" value="1"/>
</dbReference>
<keyword evidence="2" id="KW-0229">DNA integration</keyword>
<dbReference type="InterPro" id="IPR002104">
    <property type="entry name" value="Integrase_catalytic"/>
</dbReference>
<dbReference type="AlphaFoldDB" id="A0A385YUT4"/>
<dbReference type="GO" id="GO:0006310">
    <property type="term" value="P:DNA recombination"/>
    <property type="evidence" value="ECO:0007669"/>
    <property type="project" value="UniProtKB-KW"/>
</dbReference>
<evidence type="ECO:0000313" key="9">
    <source>
        <dbReference type="Proteomes" id="UP000265725"/>
    </source>
</evidence>